<keyword evidence="3" id="KW-0804">Transcription</keyword>
<dbReference type="InterPro" id="IPR018062">
    <property type="entry name" value="HTH_AraC-typ_CS"/>
</dbReference>
<dbReference type="Proteomes" id="UP001501166">
    <property type="component" value="Unassembled WGS sequence"/>
</dbReference>
<reference evidence="7 8" key="1">
    <citation type="journal article" date="2019" name="Int. J. Syst. Evol. Microbiol.">
        <title>The Global Catalogue of Microorganisms (GCM) 10K type strain sequencing project: providing services to taxonomists for standard genome sequencing and annotation.</title>
        <authorList>
            <consortium name="The Broad Institute Genomics Platform"/>
            <consortium name="The Broad Institute Genome Sequencing Center for Infectious Disease"/>
            <person name="Wu L."/>
            <person name="Ma J."/>
        </authorList>
    </citation>
    <scope>NUCLEOTIDE SEQUENCE [LARGE SCALE GENOMIC DNA]</scope>
    <source>
        <strain evidence="7 8">JCM 12662</strain>
    </source>
</reference>
<evidence type="ECO:0000256" key="2">
    <source>
        <dbReference type="ARBA" id="ARBA00023125"/>
    </source>
</evidence>
<comment type="caution">
    <text evidence="7">The sequence shown here is derived from an EMBL/GenBank/DDBJ whole genome shotgun (WGS) entry which is preliminary data.</text>
</comment>
<feature type="domain" description="Response regulatory" evidence="6">
    <location>
        <begin position="3"/>
        <end position="120"/>
    </location>
</feature>
<dbReference type="PRINTS" id="PR00032">
    <property type="entry name" value="HTHARAC"/>
</dbReference>
<dbReference type="SUPFAM" id="SSF52172">
    <property type="entry name" value="CheY-like"/>
    <property type="match status" value="1"/>
</dbReference>
<dbReference type="InterPro" id="IPR020449">
    <property type="entry name" value="Tscrpt_reg_AraC-type_HTH"/>
</dbReference>
<keyword evidence="1" id="KW-0805">Transcription regulation</keyword>
<evidence type="ECO:0000259" key="6">
    <source>
        <dbReference type="PROSITE" id="PS50110"/>
    </source>
</evidence>
<keyword evidence="2" id="KW-0238">DNA-binding</keyword>
<gene>
    <name evidence="7" type="ORF">GCM10008932_17530</name>
</gene>
<evidence type="ECO:0000256" key="3">
    <source>
        <dbReference type="ARBA" id="ARBA00023163"/>
    </source>
</evidence>
<dbReference type="InterPro" id="IPR009057">
    <property type="entry name" value="Homeodomain-like_sf"/>
</dbReference>
<protein>
    <submittedName>
        <fullName evidence="7">Response regulator</fullName>
    </submittedName>
</protein>
<dbReference type="InterPro" id="IPR011006">
    <property type="entry name" value="CheY-like_superfamily"/>
</dbReference>
<evidence type="ECO:0000256" key="4">
    <source>
        <dbReference type="PROSITE-ProRule" id="PRU00169"/>
    </source>
</evidence>
<name>A0ABN0XJE7_9LACT</name>
<dbReference type="CDD" id="cd17536">
    <property type="entry name" value="REC_YesN-like"/>
    <property type="match status" value="1"/>
</dbReference>
<dbReference type="EMBL" id="BAAACW010000110">
    <property type="protein sequence ID" value="GAA0365828.1"/>
    <property type="molecule type" value="Genomic_DNA"/>
</dbReference>
<keyword evidence="8" id="KW-1185">Reference proteome</keyword>
<evidence type="ECO:0000259" key="5">
    <source>
        <dbReference type="PROSITE" id="PS01124"/>
    </source>
</evidence>
<accession>A0ABN0XJE7</accession>
<dbReference type="SUPFAM" id="SSF46689">
    <property type="entry name" value="Homeodomain-like"/>
    <property type="match status" value="2"/>
</dbReference>
<dbReference type="PANTHER" id="PTHR43280">
    <property type="entry name" value="ARAC-FAMILY TRANSCRIPTIONAL REGULATOR"/>
    <property type="match status" value="1"/>
</dbReference>
<dbReference type="PROSITE" id="PS01124">
    <property type="entry name" value="HTH_ARAC_FAMILY_2"/>
    <property type="match status" value="1"/>
</dbReference>
<evidence type="ECO:0000313" key="7">
    <source>
        <dbReference type="EMBL" id="GAA0365828.1"/>
    </source>
</evidence>
<dbReference type="PANTHER" id="PTHR43280:SF2">
    <property type="entry name" value="HTH-TYPE TRANSCRIPTIONAL REGULATOR EXSA"/>
    <property type="match status" value="1"/>
</dbReference>
<dbReference type="InterPro" id="IPR018060">
    <property type="entry name" value="HTH_AraC"/>
</dbReference>
<dbReference type="PROSITE" id="PS00041">
    <property type="entry name" value="HTH_ARAC_FAMILY_1"/>
    <property type="match status" value="1"/>
</dbReference>
<feature type="modified residue" description="4-aspartylphosphate" evidence="4">
    <location>
        <position position="55"/>
    </location>
</feature>
<dbReference type="SMART" id="SM00342">
    <property type="entry name" value="HTH_ARAC"/>
    <property type="match status" value="1"/>
</dbReference>
<keyword evidence="4" id="KW-0597">Phosphoprotein</keyword>
<dbReference type="PROSITE" id="PS50110">
    <property type="entry name" value="RESPONSE_REGULATORY"/>
    <property type="match status" value="1"/>
</dbReference>
<organism evidence="7 8">
    <name type="scientific">Alkalibacterium iburiense</name>
    <dbReference type="NCBI Taxonomy" id="290589"/>
    <lineage>
        <taxon>Bacteria</taxon>
        <taxon>Bacillati</taxon>
        <taxon>Bacillota</taxon>
        <taxon>Bacilli</taxon>
        <taxon>Lactobacillales</taxon>
        <taxon>Carnobacteriaceae</taxon>
        <taxon>Alkalibacterium</taxon>
    </lineage>
</organism>
<dbReference type="SMART" id="SM00448">
    <property type="entry name" value="REC"/>
    <property type="match status" value="1"/>
</dbReference>
<feature type="domain" description="HTH araC/xylS-type" evidence="5">
    <location>
        <begin position="157"/>
        <end position="255"/>
    </location>
</feature>
<dbReference type="Gene3D" id="1.10.10.60">
    <property type="entry name" value="Homeodomain-like"/>
    <property type="match status" value="2"/>
</dbReference>
<sequence length="258" mass="29767">MYKCIIVDDEKNIRERLAQLFPWDDYSYEVVGTAPDGLVALELAEEHKPDLVFTDIKMPNMDGLQLIEKLNRFFPETEVVILSAHSDFELAQKAIGYNVKGYLLKPIMKNDFRDIMEKIVNKEKKETIDKDNTEFSKSAPSVNPKLESSVKENEYITFAKNYVYAHYHENISIKTIANELFIHESYFSTLFNEQVGESFTSFVNEVRIEKAKSLLKYSDYQLKDIASKVGFSTPSYFNKVFKQIVGESPSSFRKKNGS</sequence>
<dbReference type="Pfam" id="PF00072">
    <property type="entry name" value="Response_reg"/>
    <property type="match status" value="1"/>
</dbReference>
<evidence type="ECO:0000256" key="1">
    <source>
        <dbReference type="ARBA" id="ARBA00023015"/>
    </source>
</evidence>
<dbReference type="Pfam" id="PF12833">
    <property type="entry name" value="HTH_18"/>
    <property type="match status" value="1"/>
</dbReference>
<dbReference type="Gene3D" id="3.40.50.2300">
    <property type="match status" value="1"/>
</dbReference>
<proteinExistence type="predicted"/>
<dbReference type="InterPro" id="IPR001789">
    <property type="entry name" value="Sig_transdc_resp-reg_receiver"/>
</dbReference>
<dbReference type="RefSeq" id="WP_343755767.1">
    <property type="nucleotide sequence ID" value="NZ_BAAACW010000110.1"/>
</dbReference>
<evidence type="ECO:0000313" key="8">
    <source>
        <dbReference type="Proteomes" id="UP001501166"/>
    </source>
</evidence>